<evidence type="ECO:0000313" key="2">
    <source>
        <dbReference type="EMBL" id="TLQ38963.1"/>
    </source>
</evidence>
<evidence type="ECO:0008006" key="4">
    <source>
        <dbReference type="Google" id="ProtNLM"/>
    </source>
</evidence>
<dbReference type="Gene3D" id="6.10.180.30">
    <property type="match status" value="1"/>
</dbReference>
<reference evidence="2 3" key="1">
    <citation type="submission" date="2019-05" db="EMBL/GenBank/DDBJ databases">
        <title>Streptomyces marianii sp. nov., a novel marine actinomycete from southern coast of India.</title>
        <authorList>
            <person name="Iniyan A.M."/>
            <person name="Wink J."/>
            <person name="Ramprasad E."/>
            <person name="Ramana C.V."/>
            <person name="Bunk B."/>
            <person name="Sproer C."/>
            <person name="Joseph F.-J.R.S."/>
            <person name="Vincent S.G.P."/>
        </authorList>
    </citation>
    <scope>NUCLEOTIDE SEQUENCE [LARGE SCALE GENOMIC DNA]</scope>
    <source>
        <strain evidence="2 3">ICN19</strain>
    </source>
</reference>
<gene>
    <name evidence="2" type="ORF">FEF34_39790</name>
</gene>
<keyword evidence="3" id="KW-1185">Reference proteome</keyword>
<comment type="caution">
    <text evidence="2">The sequence shown here is derived from an EMBL/GenBank/DDBJ whole genome shotgun (WGS) entry which is preliminary data.</text>
</comment>
<protein>
    <recommendedName>
        <fullName evidence="4">Centromere-binding protein ParB C-terminal domain-containing protein</fullName>
    </recommendedName>
</protein>
<sequence length="115" mass="11837">MSKPFGDIAGGSANGGDRPATGGSSILGKLLGEQGTTGGKQKVPAYVSNDLLERLRDTVVGMQRDPNVSTPPVSLSAFVEAAIEAAVEAAEEEHNGGLRYPPRPNQRLKTGPPVG</sequence>
<dbReference type="OrthoDB" id="4317305at2"/>
<dbReference type="EMBL" id="VAWE01000003">
    <property type="protein sequence ID" value="TLQ38963.1"/>
    <property type="molecule type" value="Genomic_DNA"/>
</dbReference>
<dbReference type="AlphaFoldDB" id="A0A5R9DTF8"/>
<dbReference type="RefSeq" id="WP_138058333.1">
    <property type="nucleotide sequence ID" value="NZ_VAWE01000003.1"/>
</dbReference>
<evidence type="ECO:0000313" key="3">
    <source>
        <dbReference type="Proteomes" id="UP000305921"/>
    </source>
</evidence>
<dbReference type="Proteomes" id="UP000305921">
    <property type="component" value="Unassembled WGS sequence"/>
</dbReference>
<proteinExistence type="predicted"/>
<evidence type="ECO:0000256" key="1">
    <source>
        <dbReference type="SAM" id="MobiDB-lite"/>
    </source>
</evidence>
<organism evidence="2 3">
    <name type="scientific">Streptomyces marianii</name>
    <dbReference type="NCBI Taxonomy" id="1817406"/>
    <lineage>
        <taxon>Bacteria</taxon>
        <taxon>Bacillati</taxon>
        <taxon>Actinomycetota</taxon>
        <taxon>Actinomycetes</taxon>
        <taxon>Kitasatosporales</taxon>
        <taxon>Streptomycetaceae</taxon>
        <taxon>Streptomyces</taxon>
    </lineage>
</organism>
<name>A0A5R9DTF8_9ACTN</name>
<accession>A0A5R9DTF8</accession>
<feature type="region of interest" description="Disordered" evidence="1">
    <location>
        <begin position="90"/>
        <end position="115"/>
    </location>
</feature>
<feature type="region of interest" description="Disordered" evidence="1">
    <location>
        <begin position="1"/>
        <end position="43"/>
    </location>
</feature>